<dbReference type="SMART" id="SM00052">
    <property type="entry name" value="EAL"/>
    <property type="match status" value="1"/>
</dbReference>
<name>A0A972K152_9BACL</name>
<comment type="caution">
    <text evidence="4">The sequence shown here is derived from an EMBL/GenBank/DDBJ whole genome shotgun (WGS) entry which is preliminary data.</text>
</comment>
<dbReference type="PROSITE" id="PS50883">
    <property type="entry name" value="EAL"/>
    <property type="match status" value="1"/>
</dbReference>
<evidence type="ECO:0000313" key="4">
    <source>
        <dbReference type="EMBL" id="NOU93533.1"/>
    </source>
</evidence>
<dbReference type="PROSITE" id="PS50887">
    <property type="entry name" value="GGDEF"/>
    <property type="match status" value="1"/>
</dbReference>
<dbReference type="Pfam" id="PF00563">
    <property type="entry name" value="EAL"/>
    <property type="match status" value="1"/>
</dbReference>
<evidence type="ECO:0000256" key="1">
    <source>
        <dbReference type="SAM" id="Phobius"/>
    </source>
</evidence>
<protein>
    <submittedName>
        <fullName evidence="4">EAL domain-containing protein</fullName>
    </submittedName>
</protein>
<keyword evidence="5" id="KW-1185">Reference proteome</keyword>
<dbReference type="SUPFAM" id="SSF141868">
    <property type="entry name" value="EAL domain-like"/>
    <property type="match status" value="1"/>
</dbReference>
<dbReference type="InterPro" id="IPR035919">
    <property type="entry name" value="EAL_sf"/>
</dbReference>
<feature type="domain" description="EAL" evidence="2">
    <location>
        <begin position="285"/>
        <end position="537"/>
    </location>
</feature>
<dbReference type="SUPFAM" id="SSF55073">
    <property type="entry name" value="Nucleotide cyclase"/>
    <property type="match status" value="1"/>
</dbReference>
<evidence type="ECO:0000259" key="3">
    <source>
        <dbReference type="PROSITE" id="PS50887"/>
    </source>
</evidence>
<dbReference type="InterPro" id="IPR043128">
    <property type="entry name" value="Rev_trsase/Diguanyl_cyclase"/>
</dbReference>
<reference evidence="4" key="1">
    <citation type="submission" date="2019-10" db="EMBL/GenBank/DDBJ databases">
        <title>Description of Paenibacillus glebae sp. nov.</title>
        <authorList>
            <person name="Carlier A."/>
            <person name="Qi S."/>
        </authorList>
    </citation>
    <scope>NUCLEOTIDE SEQUENCE</scope>
    <source>
        <strain evidence="4">LMG 31456</strain>
    </source>
</reference>
<dbReference type="CDD" id="cd01949">
    <property type="entry name" value="GGDEF"/>
    <property type="match status" value="1"/>
</dbReference>
<dbReference type="PANTHER" id="PTHR44757">
    <property type="entry name" value="DIGUANYLATE CYCLASE DGCP"/>
    <property type="match status" value="1"/>
</dbReference>
<proteinExistence type="predicted"/>
<sequence>MPVEGNYNYYLIVLSVVIAISGSCLALNITSKISVASKKTKFFWLLAGSLGMGSLIVTLHDTGMKAALFIIDHDVSRLADGFYPVNPFLFCCVTLTLFIILFVSWGVMFFDRHVLEKMAYTDTITGLPNRNEMKRFFDKHVGKENFAFLFLDLDQFKAINDTLGHHIGDLLVQTMGSRLSSFITDKQRVFRIGGDEFLIIAIDALQDTAEQRANQVLQKIKEPYFLEGNELYITGSIGISMGSIHDSDLSVLLRTADTAMYRAKSLGKNQYYVYNEEMGIQAIRRMELEKDLHKAFEQNEFFIVYQPKWNVATNSPIGFEALMRWQHPRLGIVSPAEFIPIAEETGLIIPMTRWILEKTCLQCVQWKKRGICQPVSINVSIRLFKSDTLNEMVYNILSKVGLEPDFLELEITEAMVLHDVNDIIRQLQSIRALGVRVSLDDFGSGYSSLGLLDRIPIDALKLDRLFTHDLHTPSKRAIINAVLRMAESLQLDVIAEGVENYEHIEYLRELGCHRMQGNYYGKPMMEDEVEGWLQLMESKGHAF</sequence>
<dbReference type="Gene3D" id="3.20.20.450">
    <property type="entry name" value="EAL domain"/>
    <property type="match status" value="1"/>
</dbReference>
<gene>
    <name evidence="4" type="ORF">GC093_09915</name>
</gene>
<dbReference type="EMBL" id="WHOD01000049">
    <property type="protein sequence ID" value="NOU93533.1"/>
    <property type="molecule type" value="Genomic_DNA"/>
</dbReference>
<dbReference type="Proteomes" id="UP000641588">
    <property type="component" value="Unassembled WGS sequence"/>
</dbReference>
<keyword evidence="1" id="KW-0472">Membrane</keyword>
<dbReference type="InterPro" id="IPR052155">
    <property type="entry name" value="Biofilm_reg_signaling"/>
</dbReference>
<feature type="transmembrane region" description="Helical" evidence="1">
    <location>
        <begin position="6"/>
        <end position="30"/>
    </location>
</feature>
<accession>A0A972K152</accession>
<dbReference type="NCBIfam" id="TIGR00254">
    <property type="entry name" value="GGDEF"/>
    <property type="match status" value="1"/>
</dbReference>
<dbReference type="SMART" id="SM00267">
    <property type="entry name" value="GGDEF"/>
    <property type="match status" value="1"/>
</dbReference>
<feature type="transmembrane region" description="Helical" evidence="1">
    <location>
        <begin position="42"/>
        <end position="59"/>
    </location>
</feature>
<evidence type="ECO:0000313" key="5">
    <source>
        <dbReference type="Proteomes" id="UP000641588"/>
    </source>
</evidence>
<dbReference type="InterPro" id="IPR029787">
    <property type="entry name" value="Nucleotide_cyclase"/>
</dbReference>
<keyword evidence="1" id="KW-1133">Transmembrane helix</keyword>
<dbReference type="AlphaFoldDB" id="A0A972K152"/>
<dbReference type="PANTHER" id="PTHR44757:SF2">
    <property type="entry name" value="BIOFILM ARCHITECTURE MAINTENANCE PROTEIN MBAA"/>
    <property type="match status" value="1"/>
</dbReference>
<dbReference type="CDD" id="cd01948">
    <property type="entry name" value="EAL"/>
    <property type="match status" value="1"/>
</dbReference>
<feature type="domain" description="GGDEF" evidence="3">
    <location>
        <begin position="144"/>
        <end position="276"/>
    </location>
</feature>
<feature type="transmembrane region" description="Helical" evidence="1">
    <location>
        <begin position="87"/>
        <end position="110"/>
    </location>
</feature>
<dbReference type="Gene3D" id="3.30.70.270">
    <property type="match status" value="1"/>
</dbReference>
<dbReference type="InterPro" id="IPR000160">
    <property type="entry name" value="GGDEF_dom"/>
</dbReference>
<evidence type="ECO:0000259" key="2">
    <source>
        <dbReference type="PROSITE" id="PS50883"/>
    </source>
</evidence>
<organism evidence="4 5">
    <name type="scientific">Paenibacillus foliorum</name>
    <dbReference type="NCBI Taxonomy" id="2654974"/>
    <lineage>
        <taxon>Bacteria</taxon>
        <taxon>Bacillati</taxon>
        <taxon>Bacillota</taxon>
        <taxon>Bacilli</taxon>
        <taxon>Bacillales</taxon>
        <taxon>Paenibacillaceae</taxon>
        <taxon>Paenibacillus</taxon>
    </lineage>
</organism>
<dbReference type="InterPro" id="IPR001633">
    <property type="entry name" value="EAL_dom"/>
</dbReference>
<dbReference type="Pfam" id="PF00990">
    <property type="entry name" value="GGDEF"/>
    <property type="match status" value="1"/>
</dbReference>
<keyword evidence="1" id="KW-0812">Transmembrane</keyword>